<keyword evidence="2" id="KW-1185">Reference proteome</keyword>
<evidence type="ECO:0000313" key="1">
    <source>
        <dbReference type="EMBL" id="PYF68847.1"/>
    </source>
</evidence>
<sequence length="123" mass="13800">MRDLEKKEDLTLLVHAFYAGALEDELIGPVFKVSDFSLQEHIPVMVSFWETILLDAQSYSGNPIKKHKALHELVPLQAVHFERWLALWKKTIAENFKGPKADLAISRASSIAGVMQAKLAGPF</sequence>
<dbReference type="RefSeq" id="WP_110834523.1">
    <property type="nucleotide sequence ID" value="NZ_QKLU01000011.1"/>
</dbReference>
<dbReference type="CDD" id="cd08916">
    <property type="entry name" value="TrHb3_P"/>
    <property type="match status" value="1"/>
</dbReference>
<name>A0A318UAP0_9SPHI</name>
<protein>
    <submittedName>
        <fullName evidence="1">Hemoglobin</fullName>
    </submittedName>
</protein>
<dbReference type="InterPro" id="IPR009050">
    <property type="entry name" value="Globin-like_sf"/>
</dbReference>
<dbReference type="Proteomes" id="UP000248198">
    <property type="component" value="Unassembled WGS sequence"/>
</dbReference>
<dbReference type="GO" id="GO:0019825">
    <property type="term" value="F:oxygen binding"/>
    <property type="evidence" value="ECO:0007669"/>
    <property type="project" value="InterPro"/>
</dbReference>
<dbReference type="GO" id="GO:0020037">
    <property type="term" value="F:heme binding"/>
    <property type="evidence" value="ECO:0007669"/>
    <property type="project" value="InterPro"/>
</dbReference>
<gene>
    <name evidence="1" type="ORF">B0O44_11125</name>
</gene>
<dbReference type="AlphaFoldDB" id="A0A318UAP0"/>
<dbReference type="Gene3D" id="1.10.490.10">
    <property type="entry name" value="Globins"/>
    <property type="match status" value="1"/>
</dbReference>
<accession>A0A318UAP0</accession>
<comment type="caution">
    <text evidence="1">The sequence shown here is derived from an EMBL/GenBank/DDBJ whole genome shotgun (WGS) entry which is preliminary data.</text>
</comment>
<evidence type="ECO:0000313" key="2">
    <source>
        <dbReference type="Proteomes" id="UP000248198"/>
    </source>
</evidence>
<dbReference type="OrthoDB" id="25954at2"/>
<dbReference type="EMBL" id="QKLU01000011">
    <property type="protein sequence ID" value="PYF68847.1"/>
    <property type="molecule type" value="Genomic_DNA"/>
</dbReference>
<dbReference type="InterPro" id="IPR012292">
    <property type="entry name" value="Globin/Proto"/>
</dbReference>
<proteinExistence type="predicted"/>
<organism evidence="1 2">
    <name type="scientific">Pedobacter nutrimenti</name>
    <dbReference type="NCBI Taxonomy" id="1241337"/>
    <lineage>
        <taxon>Bacteria</taxon>
        <taxon>Pseudomonadati</taxon>
        <taxon>Bacteroidota</taxon>
        <taxon>Sphingobacteriia</taxon>
        <taxon>Sphingobacteriales</taxon>
        <taxon>Sphingobacteriaceae</taxon>
        <taxon>Pedobacter</taxon>
    </lineage>
</organism>
<dbReference type="SUPFAM" id="SSF46458">
    <property type="entry name" value="Globin-like"/>
    <property type="match status" value="1"/>
</dbReference>
<reference evidence="1 2" key="1">
    <citation type="submission" date="2018-06" db="EMBL/GenBank/DDBJ databases">
        <title>Genomic Encyclopedia of Archaeal and Bacterial Type Strains, Phase II (KMG-II): from individual species to whole genera.</title>
        <authorList>
            <person name="Goeker M."/>
        </authorList>
    </citation>
    <scope>NUCLEOTIDE SEQUENCE [LARGE SCALE GENOMIC DNA]</scope>
    <source>
        <strain evidence="1 2">DSM 27372</strain>
    </source>
</reference>